<proteinExistence type="predicted"/>
<dbReference type="GO" id="GO:0009298">
    <property type="term" value="P:GDP-mannose biosynthetic process"/>
    <property type="evidence" value="ECO:0007669"/>
    <property type="project" value="TreeGrafter"/>
</dbReference>
<dbReference type="Pfam" id="PF00483">
    <property type="entry name" value="NTP_transferase"/>
    <property type="match status" value="1"/>
</dbReference>
<dbReference type="InterPro" id="IPR005835">
    <property type="entry name" value="NTP_transferase_dom"/>
</dbReference>
<name>A0A1F7I4K2_9BACT</name>
<gene>
    <name evidence="2" type="ORF">A3F03_01995</name>
</gene>
<evidence type="ECO:0000313" key="3">
    <source>
        <dbReference type="Proteomes" id="UP000176803"/>
    </source>
</evidence>
<dbReference type="Proteomes" id="UP000176803">
    <property type="component" value="Unassembled WGS sequence"/>
</dbReference>
<dbReference type="PANTHER" id="PTHR46390">
    <property type="entry name" value="MANNOSE-1-PHOSPHATE GUANYLYLTRANSFERASE"/>
    <property type="match status" value="1"/>
</dbReference>
<protein>
    <recommendedName>
        <fullName evidence="1">Nucleotidyl transferase domain-containing protein</fullName>
    </recommendedName>
</protein>
<dbReference type="SUPFAM" id="SSF159283">
    <property type="entry name" value="Guanosine diphospho-D-mannose pyrophosphorylase/mannose-6-phosphate isomerase linker domain"/>
    <property type="match status" value="1"/>
</dbReference>
<dbReference type="GO" id="GO:0004475">
    <property type="term" value="F:mannose-1-phosphate guanylyltransferase (GTP) activity"/>
    <property type="evidence" value="ECO:0007669"/>
    <property type="project" value="TreeGrafter"/>
</dbReference>
<evidence type="ECO:0000313" key="2">
    <source>
        <dbReference type="EMBL" id="OGK38320.1"/>
    </source>
</evidence>
<reference evidence="2 3" key="1">
    <citation type="journal article" date="2016" name="Nat. Commun.">
        <title>Thousands of microbial genomes shed light on interconnected biogeochemical processes in an aquifer system.</title>
        <authorList>
            <person name="Anantharaman K."/>
            <person name="Brown C.T."/>
            <person name="Hug L.A."/>
            <person name="Sharon I."/>
            <person name="Castelle C.J."/>
            <person name="Probst A.J."/>
            <person name="Thomas B.C."/>
            <person name="Singh A."/>
            <person name="Wilkins M.J."/>
            <person name="Karaoz U."/>
            <person name="Brodie E.L."/>
            <person name="Williams K.H."/>
            <person name="Hubbard S.S."/>
            <person name="Banfield J.F."/>
        </authorList>
    </citation>
    <scope>NUCLEOTIDE SEQUENCE [LARGE SCALE GENOMIC DNA]</scope>
</reference>
<dbReference type="InterPro" id="IPR051161">
    <property type="entry name" value="Mannose-6P_isomerase_type2"/>
</dbReference>
<comment type="caution">
    <text evidence="2">The sequence shown here is derived from an EMBL/GenBank/DDBJ whole genome shotgun (WGS) entry which is preliminary data.</text>
</comment>
<feature type="domain" description="Nucleotidyl transferase" evidence="1">
    <location>
        <begin position="2"/>
        <end position="290"/>
    </location>
</feature>
<dbReference type="PANTHER" id="PTHR46390:SF1">
    <property type="entry name" value="MANNOSE-1-PHOSPHATE GUANYLYLTRANSFERASE"/>
    <property type="match status" value="1"/>
</dbReference>
<accession>A0A1F7I4K2</accession>
<organism evidence="2 3">
    <name type="scientific">Candidatus Roizmanbacteria bacterium RIFCSPHIGHO2_12_FULL_41_11</name>
    <dbReference type="NCBI Taxonomy" id="1802052"/>
    <lineage>
        <taxon>Bacteria</taxon>
        <taxon>Candidatus Roizmaniibacteriota</taxon>
    </lineage>
</organism>
<sequence>MKAVIFAGGVGTRLWPLSRKKSPKQFEKIVGNKSTLQLSVELLYPEFASQDIYIATGKEYVQLVSAQLPQLPKANIIGEPTRRDVGPAVAFWMAYLAKKAPNEPVVVLWSDHLIRNKAKFKAMLRAVDLYLQQNPQKIVYFGHKPRFASENLGWIETGKVESSVGDIEFRLFKGFRYRPDPALAQEYFTSGKHSWNLGSFATTPGFLLQMFQKFAPKIYQLTQKIVEAKGASELELTLKNYYHLMPDVHLDRAISEKIASQYAAVIVEDIGWSDVGAWEALKEALQKTEKDNVTQGKAMLKQCTDNLIYNYNGKQLVVGIDLQGLLVVNTNDVLLISKKTSVPKIKKLVESFAGTENEVLT</sequence>
<dbReference type="Gene3D" id="3.90.550.10">
    <property type="entry name" value="Spore Coat Polysaccharide Biosynthesis Protein SpsA, Chain A"/>
    <property type="match status" value="1"/>
</dbReference>
<dbReference type="AlphaFoldDB" id="A0A1F7I4K2"/>
<dbReference type="SUPFAM" id="SSF53448">
    <property type="entry name" value="Nucleotide-diphospho-sugar transferases"/>
    <property type="match status" value="1"/>
</dbReference>
<dbReference type="EMBL" id="MGAC01000017">
    <property type="protein sequence ID" value="OGK38320.1"/>
    <property type="molecule type" value="Genomic_DNA"/>
</dbReference>
<dbReference type="InterPro" id="IPR029044">
    <property type="entry name" value="Nucleotide-diphossugar_trans"/>
</dbReference>
<evidence type="ECO:0000259" key="1">
    <source>
        <dbReference type="Pfam" id="PF00483"/>
    </source>
</evidence>